<evidence type="ECO:0000313" key="1">
    <source>
        <dbReference type="EMBL" id="OWT42495.1"/>
    </source>
</evidence>
<gene>
    <name evidence="1" type="ORF">VFPPC_18390</name>
</gene>
<protein>
    <submittedName>
        <fullName evidence="1">Uncharacterized protein</fullName>
    </submittedName>
</protein>
<accession>A0A219AQQ1</accession>
<keyword evidence="2" id="KW-1185">Reference proteome</keyword>
<dbReference type="GeneID" id="33937183"/>
<name>A0A219AQQ1_METCM</name>
<proteinExistence type="predicted"/>
<evidence type="ECO:0000313" key="2">
    <source>
        <dbReference type="Proteomes" id="UP000078397"/>
    </source>
</evidence>
<dbReference type="KEGG" id="pchm:VFPPC_18390"/>
<reference evidence="1 2" key="1">
    <citation type="journal article" date="2016" name="PLoS Pathog.">
        <title>Biosynthesis of antibiotic leucinostatins in bio-control fungus Purpureocillium lilacinum and their inhibition on phytophthora revealed by genome mining.</title>
        <authorList>
            <person name="Wang G."/>
            <person name="Liu Z."/>
            <person name="Lin R."/>
            <person name="Li E."/>
            <person name="Mao Z."/>
            <person name="Ling J."/>
            <person name="Yang Y."/>
            <person name="Yin W.B."/>
            <person name="Xie B."/>
        </authorList>
    </citation>
    <scope>NUCLEOTIDE SEQUENCE [LARGE SCALE GENOMIC DNA]</scope>
    <source>
        <strain evidence="1">170</strain>
    </source>
</reference>
<dbReference type="EMBL" id="LSBJ02000015">
    <property type="protein sequence ID" value="OWT42495.1"/>
    <property type="molecule type" value="Genomic_DNA"/>
</dbReference>
<dbReference type="Proteomes" id="UP000078397">
    <property type="component" value="Unassembled WGS sequence"/>
</dbReference>
<dbReference type="RefSeq" id="XP_022285008.1">
    <property type="nucleotide sequence ID" value="XM_022430008.1"/>
</dbReference>
<organism evidence="1 2">
    <name type="scientific">Pochonia chlamydosporia 170</name>
    <dbReference type="NCBI Taxonomy" id="1380566"/>
    <lineage>
        <taxon>Eukaryota</taxon>
        <taxon>Fungi</taxon>
        <taxon>Dikarya</taxon>
        <taxon>Ascomycota</taxon>
        <taxon>Pezizomycotina</taxon>
        <taxon>Sordariomycetes</taxon>
        <taxon>Hypocreomycetidae</taxon>
        <taxon>Hypocreales</taxon>
        <taxon>Clavicipitaceae</taxon>
        <taxon>Pochonia</taxon>
    </lineage>
</organism>
<comment type="caution">
    <text evidence="1">The sequence shown here is derived from an EMBL/GenBank/DDBJ whole genome shotgun (WGS) entry which is preliminary data.</text>
</comment>
<dbReference type="AlphaFoldDB" id="A0A219AQQ1"/>
<sequence>MLPKIAHGRGAGDGVLAFPPALATGVALAPALHQRTYQLDCDRKPDHANTVIRILLIAFLSSKYVCLIPTNAVWSSILWQLNTIHGVRLVLLIRLGGLVL</sequence>